<reference evidence="7" key="1">
    <citation type="submission" date="2016-10" db="EMBL/GenBank/DDBJ databases">
        <authorList>
            <person name="Varghese N."/>
            <person name="Submissions S."/>
        </authorList>
    </citation>
    <scope>NUCLEOTIDE SEQUENCE [LARGE SCALE GENOMIC DNA]</scope>
    <source>
        <strain evidence="7">DSM 19181</strain>
    </source>
</reference>
<evidence type="ECO:0000256" key="2">
    <source>
        <dbReference type="ARBA" id="ARBA00008766"/>
    </source>
</evidence>
<name>A0A1G9EJ06_9LACT</name>
<dbReference type="PANTHER" id="PTHR46112">
    <property type="entry name" value="AMINOPEPTIDASE"/>
    <property type="match status" value="1"/>
</dbReference>
<dbReference type="OrthoDB" id="9806388at2"/>
<dbReference type="InterPro" id="IPR029149">
    <property type="entry name" value="Creatin/AminoP/Spt16_N"/>
</dbReference>
<dbReference type="InterPro" id="IPR036005">
    <property type="entry name" value="Creatinase/aminopeptidase-like"/>
</dbReference>
<evidence type="ECO:0000259" key="5">
    <source>
        <dbReference type="Pfam" id="PF01321"/>
    </source>
</evidence>
<evidence type="ECO:0000259" key="4">
    <source>
        <dbReference type="Pfam" id="PF00557"/>
    </source>
</evidence>
<dbReference type="STRING" id="426701.SAMN04488098_10615"/>
<keyword evidence="3" id="KW-0464">Manganese</keyword>
<evidence type="ECO:0000256" key="1">
    <source>
        <dbReference type="ARBA" id="ARBA00001936"/>
    </source>
</evidence>
<sequence length="365" mass="40039">MNPLDAFKKYMIDQTLSLVYIDNPDTIAYLTGFYSNPHERVLALLITADSTQLLVPKLEETEARSYDAIDEVTGYKDEENPWAIFKESVAEDGLFNTIGIESDYLVVDRYHQLMSLFPDASFKSVTSYLQNMKVIKSGEEILIMKEAGHLADEALRVGMDALSTGITEQEVVAVIEYEMKKLGVKEMSFDTMVLFGDHAASPHGTPGDRKLQAGELVLFDLGVVYNGYTSDVTRTVSYGDPSPKLKELYSIVLSAQKTAQAAVRPGITAGELDAAARQIITESGYGDYFTHRLGHGLGRSVHEFPNIAPGVTIPIQTGMCFSIEPGIYIEGTAGIRIEDCLAVTDKGAAPFTQTTKELIVLPVKE</sequence>
<dbReference type="Pfam" id="PF01321">
    <property type="entry name" value="Creatinase_N"/>
    <property type="match status" value="1"/>
</dbReference>
<accession>A0A1G9EJ06</accession>
<dbReference type="InterPro" id="IPR050659">
    <property type="entry name" value="Peptidase_M24B"/>
</dbReference>
<proteinExistence type="inferred from homology"/>
<comment type="cofactor">
    <cofactor evidence="1">
        <name>Mn(2+)</name>
        <dbReference type="ChEBI" id="CHEBI:29035"/>
    </cofactor>
</comment>
<organism evidence="6 7">
    <name type="scientific">Alkalibacterium thalassium</name>
    <dbReference type="NCBI Taxonomy" id="426701"/>
    <lineage>
        <taxon>Bacteria</taxon>
        <taxon>Bacillati</taxon>
        <taxon>Bacillota</taxon>
        <taxon>Bacilli</taxon>
        <taxon>Lactobacillales</taxon>
        <taxon>Carnobacteriaceae</taxon>
        <taxon>Alkalibacterium</taxon>
    </lineage>
</organism>
<dbReference type="PANTHER" id="PTHR46112:SF10">
    <property type="entry name" value="DIPEPTIDASE YKVY-RELATED"/>
    <property type="match status" value="1"/>
</dbReference>
<dbReference type="Pfam" id="PF00557">
    <property type="entry name" value="Peptidase_M24"/>
    <property type="match status" value="1"/>
</dbReference>
<dbReference type="CDD" id="cd01092">
    <property type="entry name" value="APP-like"/>
    <property type="match status" value="1"/>
</dbReference>
<feature type="domain" description="Creatinase N-terminal" evidence="5">
    <location>
        <begin position="4"/>
        <end position="132"/>
    </location>
</feature>
<evidence type="ECO:0000313" key="6">
    <source>
        <dbReference type="EMBL" id="SDK76104.1"/>
    </source>
</evidence>
<feature type="domain" description="Peptidase M24" evidence="4">
    <location>
        <begin position="144"/>
        <end position="345"/>
    </location>
</feature>
<dbReference type="Gene3D" id="3.90.230.10">
    <property type="entry name" value="Creatinase/methionine aminopeptidase superfamily"/>
    <property type="match status" value="1"/>
</dbReference>
<dbReference type="Gene3D" id="3.40.350.10">
    <property type="entry name" value="Creatinase/prolidase N-terminal domain"/>
    <property type="match status" value="1"/>
</dbReference>
<dbReference type="Proteomes" id="UP000199433">
    <property type="component" value="Unassembled WGS sequence"/>
</dbReference>
<comment type="similarity">
    <text evidence="2">Belongs to the peptidase M24B family.</text>
</comment>
<evidence type="ECO:0000313" key="7">
    <source>
        <dbReference type="Proteomes" id="UP000199433"/>
    </source>
</evidence>
<dbReference type="EMBL" id="FNFK01000061">
    <property type="protein sequence ID" value="SDK76104.1"/>
    <property type="molecule type" value="Genomic_DNA"/>
</dbReference>
<dbReference type="SUPFAM" id="SSF55920">
    <property type="entry name" value="Creatinase/aminopeptidase"/>
    <property type="match status" value="1"/>
</dbReference>
<dbReference type="InterPro" id="IPR000587">
    <property type="entry name" value="Creatinase_N"/>
</dbReference>
<dbReference type="RefSeq" id="WP_091268557.1">
    <property type="nucleotide sequence ID" value="NZ_FNFK01000061.1"/>
</dbReference>
<evidence type="ECO:0000256" key="3">
    <source>
        <dbReference type="ARBA" id="ARBA00023211"/>
    </source>
</evidence>
<gene>
    <name evidence="6" type="ORF">SAMN04488098_10615</name>
</gene>
<protein>
    <submittedName>
        <fullName evidence="6">Xaa-Pro dipeptidase</fullName>
    </submittedName>
</protein>
<dbReference type="SUPFAM" id="SSF53092">
    <property type="entry name" value="Creatinase/prolidase N-terminal domain"/>
    <property type="match status" value="1"/>
</dbReference>
<dbReference type="AlphaFoldDB" id="A0A1G9EJ06"/>
<dbReference type="InterPro" id="IPR000994">
    <property type="entry name" value="Pept_M24"/>
</dbReference>
<keyword evidence="7" id="KW-1185">Reference proteome</keyword>